<evidence type="ECO:0000256" key="17">
    <source>
        <dbReference type="PROSITE-ProRule" id="PRU00409"/>
    </source>
</evidence>
<evidence type="ECO:0000256" key="14">
    <source>
        <dbReference type="HAMAP-Rule" id="MF_00047"/>
    </source>
</evidence>
<evidence type="ECO:0000313" key="20">
    <source>
        <dbReference type="Proteomes" id="UP000294830"/>
    </source>
</evidence>
<evidence type="ECO:0000256" key="2">
    <source>
        <dbReference type="ARBA" id="ARBA00004496"/>
    </source>
</evidence>
<dbReference type="PIRSF" id="PIRSF039102">
    <property type="entry name" value="Ddl/VanB"/>
    <property type="match status" value="1"/>
</dbReference>
<keyword evidence="16" id="KW-0464">Manganese</keyword>
<gene>
    <name evidence="14" type="primary">ddl</name>
    <name evidence="19" type="ORF">CLV25_101228</name>
</gene>
<dbReference type="Proteomes" id="UP000294830">
    <property type="component" value="Unassembled WGS sequence"/>
</dbReference>
<dbReference type="NCBIfam" id="TIGR01205">
    <property type="entry name" value="D_ala_D_alaTIGR"/>
    <property type="match status" value="1"/>
</dbReference>
<dbReference type="Pfam" id="PF01820">
    <property type="entry name" value="Dala_Dala_lig_N"/>
    <property type="match status" value="1"/>
</dbReference>
<evidence type="ECO:0000256" key="7">
    <source>
        <dbReference type="ARBA" id="ARBA00022723"/>
    </source>
</evidence>
<dbReference type="AlphaFoldDB" id="A0A4R2F6Y3"/>
<comment type="caution">
    <text evidence="19">The sequence shown here is derived from an EMBL/GenBank/DDBJ whole genome shotgun (WGS) entry which is preliminary data.</text>
</comment>
<comment type="similarity">
    <text evidence="3 14">Belongs to the D-alanine--D-alanine ligase family.</text>
</comment>
<keyword evidence="7 16" id="KW-0479">Metal-binding</keyword>
<comment type="subcellular location">
    <subcellularLocation>
        <location evidence="2 14">Cytoplasm</location>
    </subcellularLocation>
</comment>
<keyword evidence="12 14" id="KW-0961">Cell wall biogenesis/degradation</keyword>
<dbReference type="SUPFAM" id="SSF52440">
    <property type="entry name" value="PreATP-grasp domain"/>
    <property type="match status" value="1"/>
</dbReference>
<protein>
    <recommendedName>
        <fullName evidence="4 14">D-alanine--D-alanine ligase</fullName>
        <ecNumber evidence="4 14">6.3.2.4</ecNumber>
    </recommendedName>
    <alternativeName>
        <fullName evidence="14">D-Ala-D-Ala ligase</fullName>
    </alternativeName>
    <alternativeName>
        <fullName evidence="14">D-alanylalanine synthetase</fullName>
    </alternativeName>
</protein>
<feature type="binding site" evidence="16">
    <location>
        <position position="291"/>
    </location>
    <ligand>
        <name>Mg(2+)</name>
        <dbReference type="ChEBI" id="CHEBI:18420"/>
        <label>2</label>
    </ligand>
</feature>
<feature type="binding site" evidence="16">
    <location>
        <position position="277"/>
    </location>
    <ligand>
        <name>Mg(2+)</name>
        <dbReference type="ChEBI" id="CHEBI:18420"/>
        <label>1</label>
    </ligand>
</feature>
<dbReference type="EMBL" id="SLWB01000001">
    <property type="protein sequence ID" value="TCN73010.1"/>
    <property type="molecule type" value="Genomic_DNA"/>
</dbReference>
<dbReference type="Pfam" id="PF07478">
    <property type="entry name" value="Dala_Dala_lig_C"/>
    <property type="match status" value="1"/>
</dbReference>
<feature type="binding site" evidence="16">
    <location>
        <position position="289"/>
    </location>
    <ligand>
        <name>Mg(2+)</name>
        <dbReference type="ChEBI" id="CHEBI:18420"/>
        <label>1</label>
    </ligand>
</feature>
<dbReference type="Gene3D" id="3.40.50.20">
    <property type="match status" value="1"/>
</dbReference>
<evidence type="ECO:0000256" key="1">
    <source>
        <dbReference type="ARBA" id="ARBA00001936"/>
    </source>
</evidence>
<dbReference type="InterPro" id="IPR013815">
    <property type="entry name" value="ATP_grasp_subdomain_1"/>
</dbReference>
<keyword evidence="9 17" id="KW-0067">ATP-binding</keyword>
<accession>A0A4R2F6Y3</accession>
<feature type="active site" evidence="15">
    <location>
        <position position="16"/>
    </location>
</feature>
<dbReference type="GO" id="GO:0008716">
    <property type="term" value="F:D-alanine-D-alanine ligase activity"/>
    <property type="evidence" value="ECO:0007669"/>
    <property type="project" value="UniProtKB-UniRule"/>
</dbReference>
<dbReference type="InterPro" id="IPR011095">
    <property type="entry name" value="Dala_Dala_lig_C"/>
</dbReference>
<dbReference type="GO" id="GO:0046872">
    <property type="term" value="F:metal ion binding"/>
    <property type="evidence" value="ECO:0007669"/>
    <property type="project" value="UniProtKB-KW"/>
</dbReference>
<dbReference type="UniPathway" id="UPA00219"/>
<dbReference type="PROSITE" id="PS00844">
    <property type="entry name" value="DALA_DALA_LIGASE_2"/>
    <property type="match status" value="1"/>
</dbReference>
<evidence type="ECO:0000256" key="9">
    <source>
        <dbReference type="ARBA" id="ARBA00022840"/>
    </source>
</evidence>
<keyword evidence="10 14" id="KW-0133">Cell shape</keyword>
<evidence type="ECO:0000256" key="10">
    <source>
        <dbReference type="ARBA" id="ARBA00022960"/>
    </source>
</evidence>
<comment type="function">
    <text evidence="14">Cell wall formation.</text>
</comment>
<dbReference type="InterPro" id="IPR011127">
    <property type="entry name" value="Dala_Dala_lig_N"/>
</dbReference>
<feature type="binding site" evidence="16">
    <location>
        <position position="289"/>
    </location>
    <ligand>
        <name>Mg(2+)</name>
        <dbReference type="ChEBI" id="CHEBI:18420"/>
        <label>2</label>
    </ligand>
</feature>
<evidence type="ECO:0000256" key="13">
    <source>
        <dbReference type="ARBA" id="ARBA00047614"/>
    </source>
</evidence>
<dbReference type="GO" id="GO:0008360">
    <property type="term" value="P:regulation of cell shape"/>
    <property type="evidence" value="ECO:0007669"/>
    <property type="project" value="UniProtKB-KW"/>
</dbReference>
<keyword evidence="16" id="KW-0460">Magnesium</keyword>
<dbReference type="SUPFAM" id="SSF56059">
    <property type="entry name" value="Glutathione synthetase ATP-binding domain-like"/>
    <property type="match status" value="1"/>
</dbReference>
<evidence type="ECO:0000256" key="15">
    <source>
        <dbReference type="PIRSR" id="PIRSR039102-1"/>
    </source>
</evidence>
<dbReference type="PROSITE" id="PS00843">
    <property type="entry name" value="DALA_DALA_LIGASE_1"/>
    <property type="match status" value="1"/>
</dbReference>
<dbReference type="RefSeq" id="WP_131837795.1">
    <property type="nucleotide sequence ID" value="NZ_SLWB01000001.1"/>
</dbReference>
<dbReference type="Gene3D" id="3.30.1490.20">
    <property type="entry name" value="ATP-grasp fold, A domain"/>
    <property type="match status" value="1"/>
</dbReference>
<comment type="cofactor">
    <cofactor evidence="16">
        <name>Mg(2+)</name>
        <dbReference type="ChEBI" id="CHEBI:18420"/>
    </cofactor>
    <cofactor evidence="16">
        <name>Mn(2+)</name>
        <dbReference type="ChEBI" id="CHEBI:29035"/>
    </cofactor>
    <text evidence="16">Binds 2 magnesium or manganese ions per subunit.</text>
</comment>
<evidence type="ECO:0000256" key="6">
    <source>
        <dbReference type="ARBA" id="ARBA00022598"/>
    </source>
</evidence>
<dbReference type="NCBIfam" id="NF002527">
    <property type="entry name" value="PRK01966.1-3"/>
    <property type="match status" value="1"/>
</dbReference>
<dbReference type="InterPro" id="IPR011761">
    <property type="entry name" value="ATP-grasp"/>
</dbReference>
<comment type="pathway">
    <text evidence="14">Cell wall biogenesis; peptidoglycan biosynthesis.</text>
</comment>
<feature type="active site" evidence="15">
    <location>
        <position position="166"/>
    </location>
</feature>
<evidence type="ECO:0000313" key="19">
    <source>
        <dbReference type="EMBL" id="TCN73010.1"/>
    </source>
</evidence>
<proteinExistence type="inferred from homology"/>
<evidence type="ECO:0000259" key="18">
    <source>
        <dbReference type="PROSITE" id="PS50975"/>
    </source>
</evidence>
<keyword evidence="5 14" id="KW-0963">Cytoplasm</keyword>
<evidence type="ECO:0000256" key="12">
    <source>
        <dbReference type="ARBA" id="ARBA00023316"/>
    </source>
</evidence>
<keyword evidence="8 17" id="KW-0547">Nucleotide-binding</keyword>
<evidence type="ECO:0000256" key="16">
    <source>
        <dbReference type="PIRSR" id="PIRSR039102-3"/>
    </source>
</evidence>
<dbReference type="EC" id="6.3.2.4" evidence="4 14"/>
<dbReference type="InterPro" id="IPR005905">
    <property type="entry name" value="D_ala_D_ala"/>
</dbReference>
<dbReference type="GO" id="GO:0005524">
    <property type="term" value="F:ATP binding"/>
    <property type="evidence" value="ECO:0007669"/>
    <property type="project" value="UniProtKB-UniRule"/>
</dbReference>
<dbReference type="InterPro" id="IPR000291">
    <property type="entry name" value="D-Ala_lig_Van_CS"/>
</dbReference>
<dbReference type="Gene3D" id="3.30.470.20">
    <property type="entry name" value="ATP-grasp fold, B domain"/>
    <property type="match status" value="1"/>
</dbReference>
<dbReference type="NCBIfam" id="NF002378">
    <property type="entry name" value="PRK01372.1"/>
    <property type="match status" value="1"/>
</dbReference>
<evidence type="ECO:0000256" key="11">
    <source>
        <dbReference type="ARBA" id="ARBA00022984"/>
    </source>
</evidence>
<dbReference type="InterPro" id="IPR016185">
    <property type="entry name" value="PreATP-grasp_dom_sf"/>
</dbReference>
<evidence type="ECO:0000256" key="4">
    <source>
        <dbReference type="ARBA" id="ARBA00012216"/>
    </source>
</evidence>
<keyword evidence="20" id="KW-1185">Reference proteome</keyword>
<dbReference type="PANTHER" id="PTHR23132">
    <property type="entry name" value="D-ALANINE--D-ALANINE LIGASE"/>
    <property type="match status" value="1"/>
</dbReference>
<keyword evidence="11 14" id="KW-0573">Peptidoglycan synthesis</keyword>
<sequence>MNKKNIAIVAGGDSSEAVISFKSAQQIAEVIDRDRYNAYTIFIKGTDWTVKQEGKADIAIDKNDFTFVEDGAKTTFDCVLMMIHGTPGENGILQAYFDLIRLPYTGCRTFTSALTFDKYATKKYLEGEGVDMARGFMFRKGQQVDADALVEELGLPMFVKPNASGSSFGVTKVKSVEQLQGAIDAAFTEGDAILIEESINGIELGNGLIKTPSKALVFPVTEIVPKTEFFDFEAKYTSGMSEEITPARIPEEVTERVQELSSHIYDVLGCRGIVRVDYIYSNDKLYFIEINTIPGMSQASIVPQQVRTMGLELRDVLTLEIEDAIERF</sequence>
<dbReference type="GO" id="GO:0009252">
    <property type="term" value="P:peptidoglycan biosynthetic process"/>
    <property type="evidence" value="ECO:0007669"/>
    <property type="project" value="UniProtKB-UniRule"/>
</dbReference>
<name>A0A4R2F6Y3_9BACT</name>
<dbReference type="PANTHER" id="PTHR23132:SF23">
    <property type="entry name" value="D-ALANINE--D-ALANINE LIGASE B"/>
    <property type="match status" value="1"/>
</dbReference>
<dbReference type="OrthoDB" id="9813261at2"/>
<keyword evidence="6 14" id="KW-0436">Ligase</keyword>
<dbReference type="GO" id="GO:0071555">
    <property type="term" value="P:cell wall organization"/>
    <property type="evidence" value="ECO:0007669"/>
    <property type="project" value="UniProtKB-KW"/>
</dbReference>
<reference evidence="19 20" key="1">
    <citation type="submission" date="2019-03" db="EMBL/GenBank/DDBJ databases">
        <title>Genomic Encyclopedia of Archaeal and Bacterial Type Strains, Phase II (KMG-II): from individual species to whole genera.</title>
        <authorList>
            <person name="Goeker M."/>
        </authorList>
    </citation>
    <scope>NUCLEOTIDE SEQUENCE [LARGE SCALE GENOMIC DNA]</scope>
    <source>
        <strain evidence="19 20">RL-C</strain>
    </source>
</reference>
<feature type="domain" description="ATP-grasp" evidence="18">
    <location>
        <begin position="122"/>
        <end position="322"/>
    </location>
</feature>
<evidence type="ECO:0000256" key="5">
    <source>
        <dbReference type="ARBA" id="ARBA00022490"/>
    </source>
</evidence>
<comment type="cofactor">
    <cofactor evidence="1">
        <name>Mn(2+)</name>
        <dbReference type="ChEBI" id="CHEBI:29035"/>
    </cofactor>
</comment>
<comment type="catalytic activity">
    <reaction evidence="13 14">
        <text>2 D-alanine + ATP = D-alanyl-D-alanine + ADP + phosphate + H(+)</text>
        <dbReference type="Rhea" id="RHEA:11224"/>
        <dbReference type="ChEBI" id="CHEBI:15378"/>
        <dbReference type="ChEBI" id="CHEBI:30616"/>
        <dbReference type="ChEBI" id="CHEBI:43474"/>
        <dbReference type="ChEBI" id="CHEBI:57416"/>
        <dbReference type="ChEBI" id="CHEBI:57822"/>
        <dbReference type="ChEBI" id="CHEBI:456216"/>
        <dbReference type="EC" id="6.3.2.4"/>
    </reaction>
</comment>
<evidence type="ECO:0000256" key="3">
    <source>
        <dbReference type="ARBA" id="ARBA00010871"/>
    </source>
</evidence>
<feature type="active site" evidence="15">
    <location>
        <position position="300"/>
    </location>
</feature>
<dbReference type="PROSITE" id="PS50975">
    <property type="entry name" value="ATP_GRASP"/>
    <property type="match status" value="1"/>
</dbReference>
<dbReference type="GO" id="GO:0005737">
    <property type="term" value="C:cytoplasm"/>
    <property type="evidence" value="ECO:0007669"/>
    <property type="project" value="UniProtKB-SubCell"/>
</dbReference>
<dbReference type="HAMAP" id="MF_00047">
    <property type="entry name" value="Dala_Dala_lig"/>
    <property type="match status" value="1"/>
</dbReference>
<evidence type="ECO:0000256" key="8">
    <source>
        <dbReference type="ARBA" id="ARBA00022741"/>
    </source>
</evidence>
<organism evidence="19 20">
    <name type="scientific">Acetobacteroides hydrogenigenes</name>
    <dbReference type="NCBI Taxonomy" id="979970"/>
    <lineage>
        <taxon>Bacteria</taxon>
        <taxon>Pseudomonadati</taxon>
        <taxon>Bacteroidota</taxon>
        <taxon>Bacteroidia</taxon>
        <taxon>Bacteroidales</taxon>
        <taxon>Rikenellaceae</taxon>
        <taxon>Acetobacteroides</taxon>
    </lineage>
</organism>